<organism evidence="1 2">
    <name type="scientific">Ancylostoma ceylanicum</name>
    <dbReference type="NCBI Taxonomy" id="53326"/>
    <lineage>
        <taxon>Eukaryota</taxon>
        <taxon>Metazoa</taxon>
        <taxon>Ecdysozoa</taxon>
        <taxon>Nematoda</taxon>
        <taxon>Chromadorea</taxon>
        <taxon>Rhabditida</taxon>
        <taxon>Rhabditina</taxon>
        <taxon>Rhabditomorpha</taxon>
        <taxon>Strongyloidea</taxon>
        <taxon>Ancylostomatidae</taxon>
        <taxon>Ancylostomatinae</taxon>
        <taxon>Ancylostoma</taxon>
    </lineage>
</organism>
<evidence type="ECO:0000313" key="1">
    <source>
        <dbReference type="EMBL" id="EYB82510.1"/>
    </source>
</evidence>
<proteinExistence type="predicted"/>
<sequence>MASAKLFVHELRTKSSTRMARWTEKTRKSGLESLQPDQLLPLHRASYGTFAWYTILGILSSCTAIDIGCLDPGSLDPSHHQRLRNHAFHGVSIRSSTVACGTVQ</sequence>
<evidence type="ECO:0000313" key="2">
    <source>
        <dbReference type="Proteomes" id="UP000024635"/>
    </source>
</evidence>
<reference evidence="2" key="1">
    <citation type="journal article" date="2015" name="Nat. Genet.">
        <title>The genome and transcriptome of the zoonotic hookworm Ancylostoma ceylanicum identify infection-specific gene families.</title>
        <authorList>
            <person name="Schwarz E.M."/>
            <person name="Hu Y."/>
            <person name="Antoshechkin I."/>
            <person name="Miller M.M."/>
            <person name="Sternberg P.W."/>
            <person name="Aroian R.V."/>
        </authorList>
    </citation>
    <scope>NUCLEOTIDE SEQUENCE</scope>
    <source>
        <strain evidence="2">HY135</strain>
    </source>
</reference>
<accession>A0A016RVV3</accession>
<dbReference type="Proteomes" id="UP000024635">
    <property type="component" value="Unassembled WGS sequence"/>
</dbReference>
<gene>
    <name evidence="1" type="primary">Acey_s0358.g3408</name>
    <name evidence="1" type="ORF">Y032_0358g3408</name>
</gene>
<comment type="caution">
    <text evidence="1">The sequence shown here is derived from an EMBL/GenBank/DDBJ whole genome shotgun (WGS) entry which is preliminary data.</text>
</comment>
<dbReference type="AlphaFoldDB" id="A0A016RVV3"/>
<dbReference type="EMBL" id="JARK01001694">
    <property type="protein sequence ID" value="EYB82510.1"/>
    <property type="molecule type" value="Genomic_DNA"/>
</dbReference>
<keyword evidence="2" id="KW-1185">Reference proteome</keyword>
<protein>
    <submittedName>
        <fullName evidence="1">Uncharacterized protein</fullName>
    </submittedName>
</protein>
<name>A0A016RVV3_9BILA</name>